<name>A0A7T0C3S7_9BACT</name>
<dbReference type="AlphaFoldDB" id="A0A7T0C3S7"/>
<evidence type="ECO:0000313" key="2">
    <source>
        <dbReference type="EMBL" id="QPJ66026.1"/>
    </source>
</evidence>
<accession>A0A7T0C3S7</accession>
<dbReference type="GO" id="GO:0016740">
    <property type="term" value="F:transferase activity"/>
    <property type="evidence" value="ECO:0007669"/>
    <property type="project" value="UniProtKB-KW"/>
</dbReference>
<feature type="domain" description="Spore protein YkvP/CgeB glycosyl transferase-like" evidence="1">
    <location>
        <begin position="374"/>
        <end position="515"/>
    </location>
</feature>
<proteinExistence type="predicted"/>
<gene>
    <name evidence="2" type="ORF">G3M78_11725</name>
</gene>
<dbReference type="EMBL" id="CP048620">
    <property type="protein sequence ID" value="QPJ66026.1"/>
    <property type="molecule type" value="Genomic_DNA"/>
</dbReference>
<sequence length="597" mass="67919">MDYFDKNLKVLKAHDPALAQRVAAIPFPESLVVETSKDGYPVPKINGVYLHSAYKPLEEARKSVHIGELAEDQRVVVLGLGFGYHVHELLMQTDGSITVIEPSLQLFRALLSCRDFSDLLTSIQFYIETPPAKLFATEDPTQWNVFEHKPSLRIAPEYYKNLDQCAQALQVLGSNSLRILVVNPIYGGSLPTANYCADALRTMGHHVESVHCEDFVDSFHGIHKVTSNKGNRQILDRMFISLMGQVILAKAADCVPDLVLVLAQAPMSPETIQSLKKLDAPIAFWFVEDFRTLSYWKEIAPLYDHFFTIQRGEFFEELAESGAHNYYYLPQACHPQTHRPLDLSDEDRERYECDLSFMGAGYFNRQQSFPHLLDQDFKIWGTEWNLQTEVGERVQNKNERVSGEDTVKIYNAGKINLNLHSSICHSGVNPEGDFVNPRTFEIPACGGFQLVDERSELAELFRVDEEIAVFSSIEELKEKINYYLKHPDERLEIIAKGRARVLAEHTMAHRMREMLIHVFANQAQALKQRIQSRRDPVEQVIEEAGEGSSLAGFMENFRGVADFSLDTVMTQIENGQGKLSREETLFLMLDQVVKKED</sequence>
<protein>
    <submittedName>
        <fullName evidence="2">Glycosyltransferase</fullName>
    </submittedName>
</protein>
<dbReference type="KEGG" id="nva:G3M78_11725"/>
<dbReference type="InterPro" id="IPR055259">
    <property type="entry name" value="YkvP/CgeB_Glyco_trans-like"/>
</dbReference>
<reference evidence="3" key="1">
    <citation type="submission" date="2020-02" db="EMBL/GenBank/DDBJ databases">
        <title>Genomic and physiological characterization of two novel Nitrospinaceae genera.</title>
        <authorList>
            <person name="Mueller A.J."/>
            <person name="Jung M.-Y."/>
            <person name="Strachan C.R."/>
            <person name="Herbold C.W."/>
            <person name="Kirkegaard R.H."/>
            <person name="Daims H."/>
        </authorList>
    </citation>
    <scope>NUCLEOTIDE SEQUENCE [LARGE SCALE GENOMIC DNA]</scope>
</reference>
<dbReference type="Proteomes" id="UP000594464">
    <property type="component" value="Chromosome"/>
</dbReference>
<keyword evidence="2" id="KW-0808">Transferase</keyword>
<evidence type="ECO:0000313" key="3">
    <source>
        <dbReference type="Proteomes" id="UP000594464"/>
    </source>
</evidence>
<organism evidence="2 3">
    <name type="scientific">Candidatus Nitrohelix vancouverensis</name>
    <dbReference type="NCBI Taxonomy" id="2705534"/>
    <lineage>
        <taxon>Bacteria</taxon>
        <taxon>Pseudomonadati</taxon>
        <taxon>Nitrospinota/Tectimicrobiota group</taxon>
        <taxon>Nitrospinota</taxon>
        <taxon>Nitrospinia</taxon>
        <taxon>Nitrospinales</taxon>
        <taxon>Nitrospinaceae</taxon>
        <taxon>Candidatus Nitrohelix</taxon>
    </lineage>
</organism>
<dbReference type="Pfam" id="PF13524">
    <property type="entry name" value="Glyco_trans_1_2"/>
    <property type="match status" value="1"/>
</dbReference>
<evidence type="ECO:0000259" key="1">
    <source>
        <dbReference type="Pfam" id="PF13524"/>
    </source>
</evidence>